<keyword evidence="1" id="KW-0479">Metal-binding</keyword>
<dbReference type="AlphaFoldDB" id="A0A8H8R6G4"/>
<feature type="region of interest" description="Disordered" evidence="2">
    <location>
        <begin position="798"/>
        <end position="877"/>
    </location>
</feature>
<dbReference type="InterPro" id="IPR036236">
    <property type="entry name" value="Znf_C2H2_sf"/>
</dbReference>
<feature type="region of interest" description="Disordered" evidence="2">
    <location>
        <begin position="486"/>
        <end position="517"/>
    </location>
</feature>
<feature type="compositionally biased region" description="Pro residues" evidence="2">
    <location>
        <begin position="39"/>
        <end position="49"/>
    </location>
</feature>
<dbReference type="Gene3D" id="3.30.160.60">
    <property type="entry name" value="Classic Zinc Finger"/>
    <property type="match status" value="2"/>
</dbReference>
<sequence>MSSNSSYRNGSHSRSFYPSLASISSSDSGQLYGSSRDMAPPPLEFPPRPVEIDIDLSSSRTLPSPSASGSNTWDPILQPHGFGDGPYGSSNMSRIHGLSVDCQPRGPTQDPLYQWYEGNDGPWIPKVIPEIASEEKVHARQIGNRNTISYGNQYRQPNPSDAGSVQFGVSHSDSGYGTRRSVGNTSVFSADVTERDQDCQSLAGHVENFQPFNGFNDSVQQRDSRNNESWTPPAPTSTGSNPPSLVCPTCHNLVKTQSELKKHDLRHRKPFKCTVAGCLRIEGFSTTNDLDRHTKSKHPATISESVPTKMYRCHVIGCKSKEKTWPRLDNFRSHLQRVHSQQLLTDEDFDGMIRRAEFWKKATLDVDQDNLFSQQPFQNLPRAAGPSANDNFANFRRAEPEWKGFYPDVLTPTEPPAMAPVASIAPILPQLDKFETKRVPPDDRVPLPEPSHPSTVQPLDVFQPPTGVGGNMCPLERVLAPAGNTDSAILINDDPSPKPKRDSKSQGKATRQNEVSAAEEALTKVIRNALSGAISTDLSNDHTHTQGMKRNSLPNARSASKNSWHSTPHEAHLPTNGTISHINLVDSPSPDREIHESQVQKVVKTILDAGYKFQTGRSTSPKIQNLGSAASNKSDNQVTCLVCKKFKGRPCELRKHMKRHERPYGCTFLTCNKTFGSKNDWKRHENSQHFQLETWRCDEERPEGGGCAKVCYRKQTFQEHLGKEHHISDEEAVKNKLEACRIGRNCQARFWCGFCTKLVELKKKGMDAWTERFDHIDYHFMGRHNFLKQGIQDWIPVDSDKPKGDVNLDAPAGNDGHNSGPDVSGSGSLIGVSSASAGAAGGSPADAIILGDPPRSPKRKHSSGDENSRPQKQHKTATNVETTIYCVSLRSVSDTCGSANIRIVPMPRGT</sequence>
<feature type="compositionally biased region" description="Low complexity" evidence="2">
    <location>
        <begin position="1"/>
        <end position="15"/>
    </location>
</feature>
<comment type="caution">
    <text evidence="4">The sequence shown here is derived from an EMBL/GenBank/DDBJ whole genome shotgun (WGS) entry which is preliminary data.</text>
</comment>
<feature type="compositionally biased region" description="Polar residues" evidence="2">
    <location>
        <begin position="545"/>
        <end position="566"/>
    </location>
</feature>
<accession>A0A8H8R6G4</accession>
<feature type="region of interest" description="Disordered" evidence="2">
    <location>
        <begin position="438"/>
        <end position="460"/>
    </location>
</feature>
<dbReference type="EMBL" id="QGMH01000020">
    <property type="protein sequence ID" value="TVY29243.1"/>
    <property type="molecule type" value="Genomic_DNA"/>
</dbReference>
<feature type="region of interest" description="Disordered" evidence="2">
    <location>
        <begin position="1"/>
        <end position="89"/>
    </location>
</feature>
<dbReference type="InterPro" id="IPR013087">
    <property type="entry name" value="Znf_C2H2_type"/>
</dbReference>
<reference evidence="4 5" key="1">
    <citation type="submission" date="2018-05" db="EMBL/GenBank/DDBJ databases">
        <title>Genome sequencing and assembly of the regulated plant pathogen Lachnellula willkommii and related sister species for the development of diagnostic species identification markers.</title>
        <authorList>
            <person name="Giroux E."/>
            <person name="Bilodeau G."/>
        </authorList>
    </citation>
    <scope>NUCLEOTIDE SEQUENCE [LARGE SCALE GENOMIC DNA]</scope>
    <source>
        <strain evidence="4 5">CBS 185.66</strain>
    </source>
</reference>
<dbReference type="PANTHER" id="PTHR35391:SF3">
    <property type="entry name" value="FINGER DOMAIN PROTEIN, PUTATIVE (AFU_ORTHOLOGUE AFUA_8G04300)-RELATED"/>
    <property type="match status" value="1"/>
</dbReference>
<dbReference type="PROSITE" id="PS50157">
    <property type="entry name" value="ZINC_FINGER_C2H2_2"/>
    <property type="match status" value="1"/>
</dbReference>
<dbReference type="OrthoDB" id="6077919at2759"/>
<evidence type="ECO:0000313" key="4">
    <source>
        <dbReference type="EMBL" id="TVY29243.1"/>
    </source>
</evidence>
<evidence type="ECO:0000313" key="5">
    <source>
        <dbReference type="Proteomes" id="UP000431533"/>
    </source>
</evidence>
<name>A0A8H8R6G4_9HELO</name>
<dbReference type="PANTHER" id="PTHR35391">
    <property type="entry name" value="C2H2-TYPE DOMAIN-CONTAINING PROTEIN-RELATED"/>
    <property type="match status" value="1"/>
</dbReference>
<evidence type="ECO:0000256" key="1">
    <source>
        <dbReference type="PROSITE-ProRule" id="PRU00042"/>
    </source>
</evidence>
<feature type="domain" description="C2H2-type" evidence="3">
    <location>
        <begin position="664"/>
        <end position="694"/>
    </location>
</feature>
<feature type="compositionally biased region" description="Polar residues" evidence="2">
    <location>
        <begin position="506"/>
        <end position="515"/>
    </location>
</feature>
<keyword evidence="1" id="KW-0863">Zinc-finger</keyword>
<protein>
    <recommendedName>
        <fullName evidence="3">C2H2-type domain-containing protein</fullName>
    </recommendedName>
</protein>
<gene>
    <name evidence="4" type="ORF">LHYA1_G002877</name>
</gene>
<dbReference type="Proteomes" id="UP000431533">
    <property type="component" value="Unassembled WGS sequence"/>
</dbReference>
<evidence type="ECO:0000259" key="3">
    <source>
        <dbReference type="PROSITE" id="PS50157"/>
    </source>
</evidence>
<keyword evidence="1" id="KW-0862">Zinc</keyword>
<dbReference type="GO" id="GO:0008270">
    <property type="term" value="F:zinc ion binding"/>
    <property type="evidence" value="ECO:0007669"/>
    <property type="project" value="UniProtKB-KW"/>
</dbReference>
<dbReference type="SMART" id="SM00355">
    <property type="entry name" value="ZnF_C2H2"/>
    <property type="match status" value="6"/>
</dbReference>
<feature type="compositionally biased region" description="Basic and acidic residues" evidence="2">
    <location>
        <begin position="495"/>
        <end position="505"/>
    </location>
</feature>
<dbReference type="PROSITE" id="PS00028">
    <property type="entry name" value="ZINC_FINGER_C2H2_1"/>
    <property type="match status" value="2"/>
</dbReference>
<feature type="compositionally biased region" description="Low complexity" evidence="2">
    <location>
        <begin position="824"/>
        <end position="847"/>
    </location>
</feature>
<dbReference type="GeneID" id="41983075"/>
<dbReference type="RefSeq" id="XP_031008031.1">
    <property type="nucleotide sequence ID" value="XM_031147851.1"/>
</dbReference>
<evidence type="ECO:0000256" key="2">
    <source>
        <dbReference type="SAM" id="MobiDB-lite"/>
    </source>
</evidence>
<feature type="compositionally biased region" description="Low complexity" evidence="2">
    <location>
        <begin position="22"/>
        <end position="35"/>
    </location>
</feature>
<feature type="compositionally biased region" description="Low complexity" evidence="2">
    <location>
        <begin position="56"/>
        <end position="70"/>
    </location>
</feature>
<keyword evidence="5" id="KW-1185">Reference proteome</keyword>
<organism evidence="4 5">
    <name type="scientific">Lachnellula hyalina</name>
    <dbReference type="NCBI Taxonomy" id="1316788"/>
    <lineage>
        <taxon>Eukaryota</taxon>
        <taxon>Fungi</taxon>
        <taxon>Dikarya</taxon>
        <taxon>Ascomycota</taxon>
        <taxon>Pezizomycotina</taxon>
        <taxon>Leotiomycetes</taxon>
        <taxon>Helotiales</taxon>
        <taxon>Lachnaceae</taxon>
        <taxon>Lachnellula</taxon>
    </lineage>
</organism>
<feature type="region of interest" description="Disordered" evidence="2">
    <location>
        <begin position="210"/>
        <end position="243"/>
    </location>
</feature>
<proteinExistence type="predicted"/>
<dbReference type="SUPFAM" id="SSF57667">
    <property type="entry name" value="beta-beta-alpha zinc fingers"/>
    <property type="match status" value="1"/>
</dbReference>
<feature type="compositionally biased region" description="Polar residues" evidence="2">
    <location>
        <begin position="210"/>
        <end position="219"/>
    </location>
</feature>
<feature type="region of interest" description="Disordered" evidence="2">
    <location>
        <begin position="536"/>
        <end position="580"/>
    </location>
</feature>